<name>A0A2S3GN48_9POAL</name>
<accession>A0A2S3GN48</accession>
<evidence type="ECO:0008006" key="3">
    <source>
        <dbReference type="Google" id="ProtNLM"/>
    </source>
</evidence>
<evidence type="ECO:0000313" key="2">
    <source>
        <dbReference type="EMBL" id="PAN04841.1"/>
    </source>
</evidence>
<dbReference type="Gramene" id="PAN04841">
    <property type="protein sequence ID" value="PAN04841"/>
    <property type="gene ID" value="PAHAL_1G095900"/>
</dbReference>
<dbReference type="EMBL" id="CM008046">
    <property type="protein sequence ID" value="PAN04841.1"/>
    <property type="molecule type" value="Genomic_DNA"/>
</dbReference>
<organism evidence="2">
    <name type="scientific">Panicum hallii</name>
    <dbReference type="NCBI Taxonomy" id="206008"/>
    <lineage>
        <taxon>Eukaryota</taxon>
        <taxon>Viridiplantae</taxon>
        <taxon>Streptophyta</taxon>
        <taxon>Embryophyta</taxon>
        <taxon>Tracheophyta</taxon>
        <taxon>Spermatophyta</taxon>
        <taxon>Magnoliopsida</taxon>
        <taxon>Liliopsida</taxon>
        <taxon>Poales</taxon>
        <taxon>Poaceae</taxon>
        <taxon>PACMAD clade</taxon>
        <taxon>Panicoideae</taxon>
        <taxon>Panicodae</taxon>
        <taxon>Paniceae</taxon>
        <taxon>Panicinae</taxon>
        <taxon>Panicum</taxon>
        <taxon>Panicum sect. Panicum</taxon>
    </lineage>
</organism>
<gene>
    <name evidence="2" type="ORF">PAHAL_1G095900</name>
</gene>
<evidence type="ECO:0000256" key="1">
    <source>
        <dbReference type="SAM" id="SignalP"/>
    </source>
</evidence>
<feature type="signal peptide" evidence="1">
    <location>
        <begin position="1"/>
        <end position="28"/>
    </location>
</feature>
<dbReference type="AlphaFoldDB" id="A0A2S3GN48"/>
<reference evidence="2" key="1">
    <citation type="submission" date="2018-04" db="EMBL/GenBank/DDBJ databases">
        <title>WGS assembly of Panicum hallii.</title>
        <authorList>
            <person name="Lovell J."/>
            <person name="Jenkins J."/>
            <person name="Lowry D."/>
            <person name="Mamidi S."/>
            <person name="Sreedasyam A."/>
            <person name="Weng X."/>
            <person name="Barry K."/>
            <person name="Bonette J."/>
            <person name="Campitelli B."/>
            <person name="Daum C."/>
            <person name="Gordon S."/>
            <person name="Gould B."/>
            <person name="Lipzen A."/>
            <person name="Macqueen A."/>
            <person name="Palacio-Mejia J."/>
            <person name="Plott C."/>
            <person name="Shakirov E."/>
            <person name="Shu S."/>
            <person name="Yoshinaga Y."/>
            <person name="Zane M."/>
            <person name="Rokhsar D."/>
            <person name="Grimwood J."/>
            <person name="Schmutz J."/>
            <person name="Juenger T."/>
        </authorList>
    </citation>
    <scope>NUCLEOTIDE SEQUENCE [LARGE SCALE GENOMIC DNA]</scope>
    <source>
        <strain evidence="2">FIL2</strain>
    </source>
</reference>
<dbReference type="Proteomes" id="UP000243499">
    <property type="component" value="Chromosome 1"/>
</dbReference>
<protein>
    <recommendedName>
        <fullName evidence="3">Secreted protein</fullName>
    </recommendedName>
</protein>
<keyword evidence="1" id="KW-0732">Signal</keyword>
<feature type="chain" id="PRO_5015566682" description="Secreted protein" evidence="1">
    <location>
        <begin position="29"/>
        <end position="114"/>
    </location>
</feature>
<proteinExistence type="predicted"/>
<sequence length="114" mass="12433">MVRANGCSSVCVCVVFFFSEDFAVLVQALKMHGGATRHMVCLSCFGMNDWIAGWYTCRCVLFGPSICSICFCASDLIGSCQDVLLMPVPSRLFIHPEQSSSVYVCTATATCTDY</sequence>